<keyword evidence="2" id="KW-1185">Reference proteome</keyword>
<sequence>MAGSASNSFSLLTGSPPFLASLNSSKDTRFYPSKYSAHDPQSVMPPHYGDWTGPAVATLIRVGRLVWVAAREIAALLR</sequence>
<name>A0ABP7SDY4_9ACTN</name>
<evidence type="ECO:0000313" key="1">
    <source>
        <dbReference type="EMBL" id="GAA4010267.1"/>
    </source>
</evidence>
<protein>
    <submittedName>
        <fullName evidence="1">Uncharacterized protein</fullName>
    </submittedName>
</protein>
<accession>A0ABP7SDY4</accession>
<reference evidence="2" key="1">
    <citation type="journal article" date="2019" name="Int. J. Syst. Evol. Microbiol.">
        <title>The Global Catalogue of Microorganisms (GCM) 10K type strain sequencing project: providing services to taxonomists for standard genome sequencing and annotation.</title>
        <authorList>
            <consortium name="The Broad Institute Genomics Platform"/>
            <consortium name="The Broad Institute Genome Sequencing Center for Infectious Disease"/>
            <person name="Wu L."/>
            <person name="Ma J."/>
        </authorList>
    </citation>
    <scope>NUCLEOTIDE SEQUENCE [LARGE SCALE GENOMIC DNA]</scope>
    <source>
        <strain evidence="2">JCM 16924</strain>
    </source>
</reference>
<dbReference type="EMBL" id="BAAAZX010000018">
    <property type="protein sequence ID" value="GAA4010267.1"/>
    <property type="molecule type" value="Genomic_DNA"/>
</dbReference>
<gene>
    <name evidence="1" type="ORF">GCM10022232_59050</name>
</gene>
<comment type="caution">
    <text evidence="1">The sequence shown here is derived from an EMBL/GenBank/DDBJ whole genome shotgun (WGS) entry which is preliminary data.</text>
</comment>
<organism evidence="1 2">
    <name type="scientific">Streptomyces plumbiresistens</name>
    <dbReference type="NCBI Taxonomy" id="511811"/>
    <lineage>
        <taxon>Bacteria</taxon>
        <taxon>Bacillati</taxon>
        <taxon>Actinomycetota</taxon>
        <taxon>Actinomycetes</taxon>
        <taxon>Kitasatosporales</taxon>
        <taxon>Streptomycetaceae</taxon>
        <taxon>Streptomyces</taxon>
    </lineage>
</organism>
<proteinExistence type="predicted"/>
<dbReference type="Proteomes" id="UP001500456">
    <property type="component" value="Unassembled WGS sequence"/>
</dbReference>
<evidence type="ECO:0000313" key="2">
    <source>
        <dbReference type="Proteomes" id="UP001500456"/>
    </source>
</evidence>